<evidence type="ECO:0000259" key="1">
    <source>
        <dbReference type="Pfam" id="PF00557"/>
    </source>
</evidence>
<dbReference type="Pfam" id="PF00557">
    <property type="entry name" value="Peptidase_M24"/>
    <property type="match status" value="1"/>
</dbReference>
<feature type="domain" description="Peptidase M24" evidence="1">
    <location>
        <begin position="230"/>
        <end position="433"/>
    </location>
</feature>
<dbReference type="InterPro" id="IPR000994">
    <property type="entry name" value="Pept_M24"/>
</dbReference>
<name>S8EPN2_FOMSC</name>
<sequence>MNFAARCPLTLALPDEGGLEVFLAELLYLALVGDAPSHSSKPAVRFRFRPTVLADIGALLPHCAHISPIPASSYLQRQRALAQTLHELNASAYIAEPGASAAYFANLSSSQWHLSERPLLLIISPEVDSHEQVQAKVSILTPAFEATRAKLLPIPSESHLTYPAWPEDVNPFEIAISVVSQLGEGTVYVDGMVRSFILDGLRKATAHSRVLTAPVEVRRLRERKSAEELEIMKCANEVTLLAIRAVRETVKIGMRESEVRQLMSDALDAAGLEGGGCLTLFGENAALPHGSGTDRVLGAHDFVLVDCDGGLHGYRSDTTRTYALPESTIHATHLRIWNLVHSAQANALAAAGNGTITAEVDAAARNTLAAQGYAQYFTHRLGHGIGLETHESPYLRGGSEDVILTGHTFSDEPGVYIEGQVGIRLEDTFYVHENGTAILLTAGVGGAARGPWDP</sequence>
<dbReference type="STRING" id="743788.S8EPN2"/>
<dbReference type="OrthoDB" id="9995434at2759"/>
<dbReference type="Proteomes" id="UP000015241">
    <property type="component" value="Unassembled WGS sequence"/>
</dbReference>
<dbReference type="PANTHER" id="PTHR46112:SF2">
    <property type="entry name" value="XAA-PRO AMINOPEPTIDASE P-RELATED"/>
    <property type="match status" value="1"/>
</dbReference>
<dbReference type="InterPro" id="IPR050659">
    <property type="entry name" value="Peptidase_M24B"/>
</dbReference>
<proteinExistence type="predicted"/>
<dbReference type="eggNOG" id="KOG2414">
    <property type="taxonomic scope" value="Eukaryota"/>
</dbReference>
<evidence type="ECO:0000313" key="3">
    <source>
        <dbReference type="Proteomes" id="UP000015241"/>
    </source>
</evidence>
<dbReference type="PANTHER" id="PTHR46112">
    <property type="entry name" value="AMINOPEPTIDASE"/>
    <property type="match status" value="1"/>
</dbReference>
<evidence type="ECO:0000313" key="2">
    <source>
        <dbReference type="EMBL" id="EPT06088.1"/>
    </source>
</evidence>
<organism evidence="2 3">
    <name type="scientific">Fomitopsis schrenkii</name>
    <name type="common">Brown rot fungus</name>
    <dbReference type="NCBI Taxonomy" id="2126942"/>
    <lineage>
        <taxon>Eukaryota</taxon>
        <taxon>Fungi</taxon>
        <taxon>Dikarya</taxon>
        <taxon>Basidiomycota</taxon>
        <taxon>Agaricomycotina</taxon>
        <taxon>Agaricomycetes</taxon>
        <taxon>Polyporales</taxon>
        <taxon>Fomitopsis</taxon>
    </lineage>
</organism>
<dbReference type="SUPFAM" id="SSF55920">
    <property type="entry name" value="Creatinase/aminopeptidase"/>
    <property type="match status" value="1"/>
</dbReference>
<gene>
    <name evidence="2" type="ORF">FOMPIDRAFT_148146</name>
</gene>
<keyword evidence="3" id="KW-1185">Reference proteome</keyword>
<dbReference type="Gene3D" id="3.40.350.10">
    <property type="entry name" value="Creatinase/prolidase N-terminal domain"/>
    <property type="match status" value="1"/>
</dbReference>
<dbReference type="Gene3D" id="3.90.230.10">
    <property type="entry name" value="Creatinase/methionine aminopeptidase superfamily"/>
    <property type="match status" value="1"/>
</dbReference>
<dbReference type="InterPro" id="IPR036005">
    <property type="entry name" value="Creatinase/aminopeptidase-like"/>
</dbReference>
<dbReference type="InterPro" id="IPR029149">
    <property type="entry name" value="Creatin/AminoP/Spt16_N"/>
</dbReference>
<dbReference type="EMBL" id="KE504122">
    <property type="protein sequence ID" value="EPT06088.1"/>
    <property type="molecule type" value="Genomic_DNA"/>
</dbReference>
<accession>S8EPN2</accession>
<reference evidence="2 3" key="1">
    <citation type="journal article" date="2012" name="Science">
        <title>The Paleozoic origin of enzymatic lignin decomposition reconstructed from 31 fungal genomes.</title>
        <authorList>
            <person name="Floudas D."/>
            <person name="Binder M."/>
            <person name="Riley R."/>
            <person name="Barry K."/>
            <person name="Blanchette R.A."/>
            <person name="Henrissat B."/>
            <person name="Martinez A.T."/>
            <person name="Otillar R."/>
            <person name="Spatafora J.W."/>
            <person name="Yadav J.S."/>
            <person name="Aerts A."/>
            <person name="Benoit I."/>
            <person name="Boyd A."/>
            <person name="Carlson A."/>
            <person name="Copeland A."/>
            <person name="Coutinho P.M."/>
            <person name="de Vries R.P."/>
            <person name="Ferreira P."/>
            <person name="Findley K."/>
            <person name="Foster B."/>
            <person name="Gaskell J."/>
            <person name="Glotzer D."/>
            <person name="Gorecki P."/>
            <person name="Heitman J."/>
            <person name="Hesse C."/>
            <person name="Hori C."/>
            <person name="Igarashi K."/>
            <person name="Jurgens J.A."/>
            <person name="Kallen N."/>
            <person name="Kersten P."/>
            <person name="Kohler A."/>
            <person name="Kuees U."/>
            <person name="Kumar T.K.A."/>
            <person name="Kuo A."/>
            <person name="LaButti K."/>
            <person name="Larrondo L.F."/>
            <person name="Lindquist E."/>
            <person name="Ling A."/>
            <person name="Lombard V."/>
            <person name="Lucas S."/>
            <person name="Lundell T."/>
            <person name="Martin R."/>
            <person name="McLaughlin D.J."/>
            <person name="Morgenstern I."/>
            <person name="Morin E."/>
            <person name="Murat C."/>
            <person name="Nagy L.G."/>
            <person name="Nolan M."/>
            <person name="Ohm R.A."/>
            <person name="Patyshakuliyeva A."/>
            <person name="Rokas A."/>
            <person name="Ruiz-Duenas F.J."/>
            <person name="Sabat G."/>
            <person name="Salamov A."/>
            <person name="Samejima M."/>
            <person name="Schmutz J."/>
            <person name="Slot J.C."/>
            <person name="St John F."/>
            <person name="Stenlid J."/>
            <person name="Sun H."/>
            <person name="Sun S."/>
            <person name="Syed K."/>
            <person name="Tsang A."/>
            <person name="Wiebenga A."/>
            <person name="Young D."/>
            <person name="Pisabarro A."/>
            <person name="Eastwood D.C."/>
            <person name="Martin F."/>
            <person name="Cullen D."/>
            <person name="Grigoriev I.V."/>
            <person name="Hibbett D.S."/>
        </authorList>
    </citation>
    <scope>NUCLEOTIDE SEQUENCE</scope>
    <source>
        <strain evidence="3">FP-58527</strain>
    </source>
</reference>
<dbReference type="AlphaFoldDB" id="S8EPN2"/>
<protein>
    <recommendedName>
        <fullName evidence="1">Peptidase M24 domain-containing protein</fullName>
    </recommendedName>
</protein>
<dbReference type="SUPFAM" id="SSF53092">
    <property type="entry name" value="Creatinase/prolidase N-terminal domain"/>
    <property type="match status" value="1"/>
</dbReference>
<dbReference type="InParanoid" id="S8EPN2"/>
<dbReference type="HOGENOM" id="CLU_017266_2_0_1"/>